<gene>
    <name evidence="1" type="ORF">EVAR_47525_1</name>
</gene>
<proteinExistence type="predicted"/>
<dbReference type="AlphaFoldDB" id="A0A4C1XV54"/>
<comment type="caution">
    <text evidence="1">The sequence shown here is derived from an EMBL/GenBank/DDBJ whole genome shotgun (WGS) entry which is preliminary data.</text>
</comment>
<evidence type="ECO:0000313" key="2">
    <source>
        <dbReference type="Proteomes" id="UP000299102"/>
    </source>
</evidence>
<dbReference type="Proteomes" id="UP000299102">
    <property type="component" value="Unassembled WGS sequence"/>
</dbReference>
<protein>
    <submittedName>
        <fullName evidence="1">Uncharacterized protein</fullName>
    </submittedName>
</protein>
<organism evidence="1 2">
    <name type="scientific">Eumeta variegata</name>
    <name type="common">Bagworm moth</name>
    <name type="synonym">Eumeta japonica</name>
    <dbReference type="NCBI Taxonomy" id="151549"/>
    <lineage>
        <taxon>Eukaryota</taxon>
        <taxon>Metazoa</taxon>
        <taxon>Ecdysozoa</taxon>
        <taxon>Arthropoda</taxon>
        <taxon>Hexapoda</taxon>
        <taxon>Insecta</taxon>
        <taxon>Pterygota</taxon>
        <taxon>Neoptera</taxon>
        <taxon>Endopterygota</taxon>
        <taxon>Lepidoptera</taxon>
        <taxon>Glossata</taxon>
        <taxon>Ditrysia</taxon>
        <taxon>Tineoidea</taxon>
        <taxon>Psychidae</taxon>
        <taxon>Oiketicinae</taxon>
        <taxon>Eumeta</taxon>
    </lineage>
</organism>
<sequence>MRANESRALLSSAIADAKDDVRNRRLQVFSQCTAKTAFGSQAAYFGSNPSRFVGALNSVVVVFLSLMRLLRSPPTAIAEKNAGTVKRRMKESHKGDAGLLARNRISYGEGTKEVMERRVRHRNSHSLDEAQ</sequence>
<reference evidence="1 2" key="1">
    <citation type="journal article" date="2019" name="Commun. Biol.">
        <title>The bagworm genome reveals a unique fibroin gene that provides high tensile strength.</title>
        <authorList>
            <person name="Kono N."/>
            <person name="Nakamura H."/>
            <person name="Ohtoshi R."/>
            <person name="Tomita M."/>
            <person name="Numata K."/>
            <person name="Arakawa K."/>
        </authorList>
    </citation>
    <scope>NUCLEOTIDE SEQUENCE [LARGE SCALE GENOMIC DNA]</scope>
</reference>
<evidence type="ECO:0000313" key="1">
    <source>
        <dbReference type="EMBL" id="GBP66025.1"/>
    </source>
</evidence>
<keyword evidence="2" id="KW-1185">Reference proteome</keyword>
<dbReference type="EMBL" id="BGZK01000945">
    <property type="protein sequence ID" value="GBP66025.1"/>
    <property type="molecule type" value="Genomic_DNA"/>
</dbReference>
<name>A0A4C1XV54_EUMVA</name>
<accession>A0A4C1XV54</accession>